<reference evidence="2 3" key="1">
    <citation type="submission" date="2016-07" db="EMBL/GenBank/DDBJ databases">
        <title>Multiple horizontal gene transfer events from other fungi enriched the ability of initially mycotrophic Trichoderma (Ascomycota) to feed on dead plant biomass.</title>
        <authorList>
            <consortium name="DOE Joint Genome Institute"/>
            <person name="Aerts A."/>
            <person name="Atanasova L."/>
            <person name="Chenthamara K."/>
            <person name="Zhang J."/>
            <person name="Grujic M."/>
            <person name="Henrissat B."/>
            <person name="Kuo A."/>
            <person name="Salamov A."/>
            <person name="Lipzen A."/>
            <person name="Labutti K."/>
            <person name="Barry K."/>
            <person name="Miao Y."/>
            <person name="Rahimi M.J."/>
            <person name="Shen Q."/>
            <person name="Grigoriev I.V."/>
            <person name="Kubicek C.P."/>
            <person name="Druzhinina I.S."/>
        </authorList>
    </citation>
    <scope>NUCLEOTIDE SEQUENCE [LARGE SCALE GENOMIC DNA]</scope>
    <source>
        <strain evidence="2 3">CBS 433.97</strain>
    </source>
</reference>
<dbReference type="Proteomes" id="UP000240493">
    <property type="component" value="Unassembled WGS sequence"/>
</dbReference>
<sequence length="75" mass="8276">MAACCLPPPFHTFHEKFPGAPACLTHKTTHTCLYLWLYNALPVISARHSSQDGTNKLVTSPRWPILMPTGSPQTS</sequence>
<evidence type="ECO:0000256" key="1">
    <source>
        <dbReference type="SAM" id="MobiDB-lite"/>
    </source>
</evidence>
<accession>A0A2T3ZEG1</accession>
<proteinExistence type="predicted"/>
<organism evidence="2 3">
    <name type="scientific">Trichoderma asperellum (strain ATCC 204424 / CBS 433.97 / NBRC 101777)</name>
    <dbReference type="NCBI Taxonomy" id="1042311"/>
    <lineage>
        <taxon>Eukaryota</taxon>
        <taxon>Fungi</taxon>
        <taxon>Dikarya</taxon>
        <taxon>Ascomycota</taxon>
        <taxon>Pezizomycotina</taxon>
        <taxon>Sordariomycetes</taxon>
        <taxon>Hypocreomycetidae</taxon>
        <taxon>Hypocreales</taxon>
        <taxon>Hypocreaceae</taxon>
        <taxon>Trichoderma</taxon>
    </lineage>
</organism>
<protein>
    <submittedName>
        <fullName evidence="2">Uncharacterized protein</fullName>
    </submittedName>
</protein>
<gene>
    <name evidence="2" type="ORF">M441DRAFT_455093</name>
</gene>
<feature type="region of interest" description="Disordered" evidence="1">
    <location>
        <begin position="52"/>
        <end position="75"/>
    </location>
</feature>
<name>A0A2T3ZEG1_TRIA4</name>
<dbReference type="AlphaFoldDB" id="A0A2T3ZEG1"/>
<evidence type="ECO:0000313" key="2">
    <source>
        <dbReference type="EMBL" id="PTB43184.1"/>
    </source>
</evidence>
<dbReference type="EMBL" id="KZ679259">
    <property type="protein sequence ID" value="PTB43184.1"/>
    <property type="molecule type" value="Genomic_DNA"/>
</dbReference>
<keyword evidence="3" id="KW-1185">Reference proteome</keyword>
<dbReference type="OrthoDB" id="10529231at2759"/>
<evidence type="ECO:0000313" key="3">
    <source>
        <dbReference type="Proteomes" id="UP000240493"/>
    </source>
</evidence>